<comment type="caution">
    <text evidence="2">The sequence shown here is derived from an EMBL/GenBank/DDBJ whole genome shotgun (WGS) entry which is preliminary data.</text>
</comment>
<gene>
    <name evidence="2" type="ORF">N7539_002073</name>
</gene>
<name>A0A9X0C090_9EURO</name>
<evidence type="ECO:0000313" key="3">
    <source>
        <dbReference type="Proteomes" id="UP001148312"/>
    </source>
</evidence>
<dbReference type="EMBL" id="JAPWDQ010000002">
    <property type="protein sequence ID" value="KAJ5493327.1"/>
    <property type="molecule type" value="Genomic_DNA"/>
</dbReference>
<dbReference type="AlphaFoldDB" id="A0A9X0C090"/>
<feature type="region of interest" description="Disordered" evidence="1">
    <location>
        <begin position="1"/>
        <end position="23"/>
    </location>
</feature>
<organism evidence="2 3">
    <name type="scientific">Penicillium diatomitis</name>
    <dbReference type="NCBI Taxonomy" id="2819901"/>
    <lineage>
        <taxon>Eukaryota</taxon>
        <taxon>Fungi</taxon>
        <taxon>Dikarya</taxon>
        <taxon>Ascomycota</taxon>
        <taxon>Pezizomycotina</taxon>
        <taxon>Eurotiomycetes</taxon>
        <taxon>Eurotiomycetidae</taxon>
        <taxon>Eurotiales</taxon>
        <taxon>Aspergillaceae</taxon>
        <taxon>Penicillium</taxon>
    </lineage>
</organism>
<reference evidence="2" key="2">
    <citation type="journal article" date="2023" name="IMA Fungus">
        <title>Comparative genomic study of the Penicillium genus elucidates a diverse pangenome and 15 lateral gene transfer events.</title>
        <authorList>
            <person name="Petersen C."/>
            <person name="Sorensen T."/>
            <person name="Nielsen M.R."/>
            <person name="Sondergaard T.E."/>
            <person name="Sorensen J.L."/>
            <person name="Fitzpatrick D.A."/>
            <person name="Frisvad J.C."/>
            <person name="Nielsen K.L."/>
        </authorList>
    </citation>
    <scope>NUCLEOTIDE SEQUENCE</scope>
    <source>
        <strain evidence="2">IBT 30728</strain>
    </source>
</reference>
<proteinExistence type="predicted"/>
<protein>
    <submittedName>
        <fullName evidence="2">Uncharacterized protein</fullName>
    </submittedName>
</protein>
<dbReference type="Proteomes" id="UP001148312">
    <property type="component" value="Unassembled WGS sequence"/>
</dbReference>
<dbReference type="GeneID" id="81621925"/>
<sequence length="107" mass="12190">MRSGDPQNRVAYSTLSGHGRRPSYPERSQLIYQSKEILDSDPDQAFESRVAVCCRGRQVPVSMSHSAKLSLFHHPITLAITIFQVTISSPLEKPVESYWMSRLVQNW</sequence>
<evidence type="ECO:0000313" key="2">
    <source>
        <dbReference type="EMBL" id="KAJ5493327.1"/>
    </source>
</evidence>
<accession>A0A9X0C090</accession>
<dbReference type="RefSeq" id="XP_056793707.1">
    <property type="nucleotide sequence ID" value="XM_056931676.1"/>
</dbReference>
<evidence type="ECO:0000256" key="1">
    <source>
        <dbReference type="SAM" id="MobiDB-lite"/>
    </source>
</evidence>
<reference evidence="2" key="1">
    <citation type="submission" date="2022-12" db="EMBL/GenBank/DDBJ databases">
        <authorList>
            <person name="Petersen C."/>
        </authorList>
    </citation>
    <scope>NUCLEOTIDE SEQUENCE</scope>
    <source>
        <strain evidence="2">IBT 30728</strain>
    </source>
</reference>
<keyword evidence="3" id="KW-1185">Reference proteome</keyword>